<feature type="domain" description="Response regulatory" evidence="5">
    <location>
        <begin position="6"/>
        <end position="122"/>
    </location>
</feature>
<dbReference type="PANTHER" id="PTHR43547">
    <property type="entry name" value="TWO-COMPONENT HISTIDINE KINASE"/>
    <property type="match status" value="1"/>
</dbReference>
<evidence type="ECO:0000256" key="1">
    <source>
        <dbReference type="ARBA" id="ARBA00022553"/>
    </source>
</evidence>
<keyword evidence="3" id="KW-0175">Coiled coil</keyword>
<dbReference type="InterPro" id="IPR001789">
    <property type="entry name" value="Sig_transdc_resp-reg_receiver"/>
</dbReference>
<dbReference type="Gene3D" id="1.10.287.130">
    <property type="match status" value="1"/>
</dbReference>
<dbReference type="OrthoDB" id="8874570at2"/>
<evidence type="ECO:0000259" key="4">
    <source>
        <dbReference type="PROSITE" id="PS50109"/>
    </source>
</evidence>
<gene>
    <name evidence="6" type="ORF">THII_3415</name>
</gene>
<dbReference type="PANTHER" id="PTHR43547:SF2">
    <property type="entry name" value="HYBRID SIGNAL TRANSDUCTION HISTIDINE KINASE C"/>
    <property type="match status" value="1"/>
</dbReference>
<dbReference type="SMART" id="SM00387">
    <property type="entry name" value="HATPase_c"/>
    <property type="match status" value="1"/>
</dbReference>
<evidence type="ECO:0000313" key="6">
    <source>
        <dbReference type="EMBL" id="BAP57712.1"/>
    </source>
</evidence>
<keyword evidence="7" id="KW-1185">Reference proteome</keyword>
<organism evidence="6 7">
    <name type="scientific">Thioploca ingrica</name>
    <dbReference type="NCBI Taxonomy" id="40754"/>
    <lineage>
        <taxon>Bacteria</taxon>
        <taxon>Pseudomonadati</taxon>
        <taxon>Pseudomonadota</taxon>
        <taxon>Gammaproteobacteria</taxon>
        <taxon>Thiotrichales</taxon>
        <taxon>Thiotrichaceae</taxon>
        <taxon>Thioploca</taxon>
    </lineage>
</organism>
<dbReference type="SUPFAM" id="SSF55874">
    <property type="entry name" value="ATPase domain of HSP90 chaperone/DNA topoisomerase II/histidine kinase"/>
    <property type="match status" value="1"/>
</dbReference>
<dbReference type="Pfam" id="PF02518">
    <property type="entry name" value="HATPase_c"/>
    <property type="match status" value="1"/>
</dbReference>
<dbReference type="KEGG" id="tig:THII_3415"/>
<dbReference type="Gene3D" id="3.40.50.2300">
    <property type="match status" value="1"/>
</dbReference>
<evidence type="ECO:0000256" key="2">
    <source>
        <dbReference type="PROSITE-ProRule" id="PRU00169"/>
    </source>
</evidence>
<dbReference type="InterPro" id="IPR005467">
    <property type="entry name" value="His_kinase_dom"/>
</dbReference>
<evidence type="ECO:0000256" key="3">
    <source>
        <dbReference type="SAM" id="Coils"/>
    </source>
</evidence>
<feature type="coiled-coil region" evidence="3">
    <location>
        <begin position="142"/>
        <end position="176"/>
    </location>
</feature>
<dbReference type="GO" id="GO:0000155">
    <property type="term" value="F:phosphorelay sensor kinase activity"/>
    <property type="evidence" value="ECO:0007669"/>
    <property type="project" value="TreeGrafter"/>
</dbReference>
<dbReference type="HOGENOM" id="CLU_000445_114_72_6"/>
<dbReference type="STRING" id="40754.THII_3415"/>
<dbReference type="InterPro" id="IPR036890">
    <property type="entry name" value="HATPase_C_sf"/>
</dbReference>
<dbReference type="SUPFAM" id="SSF52172">
    <property type="entry name" value="CheY-like"/>
    <property type="match status" value="1"/>
</dbReference>
<dbReference type="PROSITE" id="PS50110">
    <property type="entry name" value="RESPONSE_REGULATORY"/>
    <property type="match status" value="1"/>
</dbReference>
<sequence>MIRAATLLIVDDIQSNRETLENLAAALGHTPILAASGVIALNIIAKQPIDLVLLDVMMPEMDGYEVLSQIKDNPAWRDIPVIMISALDEINSVVNCIKMGADDYLTKPFNSTLLKARIGACLERKFWHDREQAYLHQIEEYNHTLEAQVKERTQELIEAKEQLEKLNRIKDEVLSSLYYELQRPFKGVLTAFKQRFVDGVHEVNHLLESIKQSLLVTQIDPATHIYPFELTSVRNILATAMAASRDFANSRQVLLGEIPTCGGQAIGQEELYTLISADFIAIEEDEVESYTLALKDNLKSDNHCKRLCAEAIMELLKAAVKFSNPDSTIRLSCEPSEGEIQLGIHTTGRLIAEDTLPRFFRSPSDSVTPGRHPGLGPSIAYHLIESLGGTVTVANRGAEGISFTIRLKREKL</sequence>
<proteinExistence type="predicted"/>
<dbReference type="PROSITE" id="PS50109">
    <property type="entry name" value="HIS_KIN"/>
    <property type="match status" value="1"/>
</dbReference>
<evidence type="ECO:0000313" key="7">
    <source>
        <dbReference type="Proteomes" id="UP000031623"/>
    </source>
</evidence>
<keyword evidence="1 2" id="KW-0597">Phosphoprotein</keyword>
<reference evidence="6 7" key="1">
    <citation type="journal article" date="2014" name="ISME J.">
        <title>Ecophysiology of Thioploca ingrica as revealed by the complete genome sequence supplemented with proteomic evidence.</title>
        <authorList>
            <person name="Kojima H."/>
            <person name="Ogura Y."/>
            <person name="Yamamoto N."/>
            <person name="Togashi T."/>
            <person name="Mori H."/>
            <person name="Watanabe T."/>
            <person name="Nemoto F."/>
            <person name="Kurokawa K."/>
            <person name="Hayashi T."/>
            <person name="Fukui M."/>
        </authorList>
    </citation>
    <scope>NUCLEOTIDE SEQUENCE [LARGE SCALE GENOMIC DNA]</scope>
</reference>
<keyword evidence="6" id="KW-0418">Kinase</keyword>
<dbReference type="InterPro" id="IPR003594">
    <property type="entry name" value="HATPase_dom"/>
</dbReference>
<dbReference type="EMBL" id="AP014633">
    <property type="protein sequence ID" value="BAP57712.1"/>
    <property type="molecule type" value="Genomic_DNA"/>
</dbReference>
<feature type="domain" description="Histidine kinase" evidence="4">
    <location>
        <begin position="310"/>
        <end position="411"/>
    </location>
</feature>
<dbReference type="Pfam" id="PF00072">
    <property type="entry name" value="Response_reg"/>
    <property type="match status" value="1"/>
</dbReference>
<dbReference type="SMART" id="SM00448">
    <property type="entry name" value="REC"/>
    <property type="match status" value="1"/>
</dbReference>
<feature type="modified residue" description="4-aspartylphosphate" evidence="2">
    <location>
        <position position="55"/>
    </location>
</feature>
<dbReference type="AlphaFoldDB" id="A0A090ANL0"/>
<evidence type="ECO:0000259" key="5">
    <source>
        <dbReference type="PROSITE" id="PS50110"/>
    </source>
</evidence>
<dbReference type="InterPro" id="IPR011006">
    <property type="entry name" value="CheY-like_superfamily"/>
</dbReference>
<dbReference type="Gene3D" id="3.30.565.10">
    <property type="entry name" value="Histidine kinase-like ATPase, C-terminal domain"/>
    <property type="match status" value="1"/>
</dbReference>
<name>A0A090ANL0_9GAMM</name>
<accession>A0A090ANL0</accession>
<dbReference type="Proteomes" id="UP000031623">
    <property type="component" value="Chromosome"/>
</dbReference>
<protein>
    <submittedName>
        <fullName evidence="6">Histidine kinase-like protein</fullName>
    </submittedName>
</protein>
<keyword evidence="6" id="KW-0808">Transferase</keyword>